<reference evidence="2 3" key="1">
    <citation type="submission" date="2016-08" db="EMBL/GenBank/DDBJ databases">
        <title>A Parts List for Fungal Cellulosomes Revealed by Comparative Genomics.</title>
        <authorList>
            <consortium name="DOE Joint Genome Institute"/>
            <person name="Haitjema C.H."/>
            <person name="Gilmore S.P."/>
            <person name="Henske J.K."/>
            <person name="Solomon K.V."/>
            <person name="De Groot R."/>
            <person name="Kuo A."/>
            <person name="Mondo S.J."/>
            <person name="Salamov A.A."/>
            <person name="Labutti K."/>
            <person name="Zhao Z."/>
            <person name="Chiniquy J."/>
            <person name="Barry K."/>
            <person name="Brewer H.M."/>
            <person name="Purvine S.O."/>
            <person name="Wright A.T."/>
            <person name="Boxma B."/>
            <person name="Van Alen T."/>
            <person name="Hackstein J.H."/>
            <person name="Baker S.E."/>
            <person name="Grigoriev I.V."/>
            <person name="O'Malley M.A."/>
        </authorList>
    </citation>
    <scope>NUCLEOTIDE SEQUENCE [LARGE SCALE GENOMIC DNA]</scope>
    <source>
        <strain evidence="2 3">S4</strain>
    </source>
</reference>
<protein>
    <submittedName>
        <fullName evidence="2">Uncharacterized protein</fullName>
    </submittedName>
</protein>
<dbReference type="Proteomes" id="UP000193944">
    <property type="component" value="Unassembled WGS sequence"/>
</dbReference>
<evidence type="ECO:0000313" key="2">
    <source>
        <dbReference type="EMBL" id="ORX86129.1"/>
    </source>
</evidence>
<name>A0A1Y1XK41_9FUNG</name>
<gene>
    <name evidence="2" type="ORF">BCR32DRAFT_275675</name>
</gene>
<accession>A0A1Y1XK41</accession>
<evidence type="ECO:0000313" key="3">
    <source>
        <dbReference type="Proteomes" id="UP000193944"/>
    </source>
</evidence>
<proteinExistence type="predicted"/>
<keyword evidence="3" id="KW-1185">Reference proteome</keyword>
<dbReference type="EMBL" id="MCFG01000025">
    <property type="protein sequence ID" value="ORX86129.1"/>
    <property type="molecule type" value="Genomic_DNA"/>
</dbReference>
<comment type="caution">
    <text evidence="2">The sequence shown here is derived from an EMBL/GenBank/DDBJ whole genome shotgun (WGS) entry which is preliminary data.</text>
</comment>
<organism evidence="2 3">
    <name type="scientific">Anaeromyces robustus</name>
    <dbReference type="NCBI Taxonomy" id="1754192"/>
    <lineage>
        <taxon>Eukaryota</taxon>
        <taxon>Fungi</taxon>
        <taxon>Fungi incertae sedis</taxon>
        <taxon>Chytridiomycota</taxon>
        <taxon>Chytridiomycota incertae sedis</taxon>
        <taxon>Neocallimastigomycetes</taxon>
        <taxon>Neocallimastigales</taxon>
        <taxon>Neocallimastigaceae</taxon>
        <taxon>Anaeromyces</taxon>
    </lineage>
</organism>
<evidence type="ECO:0000256" key="1">
    <source>
        <dbReference type="SAM" id="MobiDB-lite"/>
    </source>
</evidence>
<dbReference type="AlphaFoldDB" id="A0A1Y1XK41"/>
<feature type="compositionally biased region" description="Low complexity" evidence="1">
    <location>
        <begin position="285"/>
        <end position="302"/>
    </location>
</feature>
<reference evidence="2 3" key="2">
    <citation type="submission" date="2016-08" db="EMBL/GenBank/DDBJ databases">
        <title>Pervasive Adenine N6-methylation of Active Genes in Fungi.</title>
        <authorList>
            <consortium name="DOE Joint Genome Institute"/>
            <person name="Mondo S.J."/>
            <person name="Dannebaum R.O."/>
            <person name="Kuo R.C."/>
            <person name="Labutti K."/>
            <person name="Haridas S."/>
            <person name="Kuo A."/>
            <person name="Salamov A."/>
            <person name="Ahrendt S.R."/>
            <person name="Lipzen A."/>
            <person name="Sullivan W."/>
            <person name="Andreopoulos W.B."/>
            <person name="Clum A."/>
            <person name="Lindquist E."/>
            <person name="Daum C."/>
            <person name="Ramamoorthy G.K."/>
            <person name="Gryganskyi A."/>
            <person name="Culley D."/>
            <person name="Magnuson J.K."/>
            <person name="James T.Y."/>
            <person name="O'Malley M.A."/>
            <person name="Stajich J.E."/>
            <person name="Spatafora J.W."/>
            <person name="Visel A."/>
            <person name="Grigoriev I.V."/>
        </authorList>
    </citation>
    <scope>NUCLEOTIDE SEQUENCE [LARGE SCALE GENOMIC DNA]</scope>
    <source>
        <strain evidence="2 3">S4</strain>
    </source>
</reference>
<sequence length="317" mass="37383">MKWINIIQIFIYIIIVYAKYEKTFSFFPNNNNINNNINVNLKYFKTNPIRHHKNLIKRNDDIPEEDVYDDAYATWLELTYDERLKERKEKYHNGINIEYIQLSPNEWYRAARMYVKLLNSGKLSKDKSEFIASQLMASSFYIGERENDDYFFNFGNDCFNLHCQKFGERIIPSSIPDRRISRKNIYKPLVLYKYNIEINHQESAGREDSSNINVFEIVGVEVIDISKYSKEELQDLYVQNQEWAASRGNEVLGKRVNNNSHNLHKNNPNSRSTNGIKKKKSSRYKPSNQNNKNSGNKNSLFGKLKKLFGKNNDSNKP</sequence>
<feature type="compositionally biased region" description="Low complexity" evidence="1">
    <location>
        <begin position="257"/>
        <end position="270"/>
    </location>
</feature>
<feature type="region of interest" description="Disordered" evidence="1">
    <location>
        <begin position="252"/>
        <end position="317"/>
    </location>
</feature>